<sequence>MKNVVIIIEIVILILDLIKDGLSEGDITTAIMSKFNVSEEFVKKFM</sequence>
<name>A0A7X9XRQ9_CLOBE</name>
<dbReference type="RefSeq" id="WP_168983139.1">
    <property type="nucleotide sequence ID" value="NZ_JABAGD010000056.1"/>
</dbReference>
<dbReference type="AlphaFoldDB" id="A0A7X9XRQ9"/>
<evidence type="ECO:0000313" key="2">
    <source>
        <dbReference type="Proteomes" id="UP000587880"/>
    </source>
</evidence>
<organism evidence="1 2">
    <name type="scientific">Clostridium beijerinckii</name>
    <name type="common">Clostridium MP</name>
    <dbReference type="NCBI Taxonomy" id="1520"/>
    <lineage>
        <taxon>Bacteria</taxon>
        <taxon>Bacillati</taxon>
        <taxon>Bacillota</taxon>
        <taxon>Clostridia</taxon>
        <taxon>Eubacteriales</taxon>
        <taxon>Clostridiaceae</taxon>
        <taxon>Clostridium</taxon>
    </lineage>
</organism>
<proteinExistence type="predicted"/>
<dbReference type="Proteomes" id="UP000587880">
    <property type="component" value="Unassembled WGS sequence"/>
</dbReference>
<protein>
    <submittedName>
        <fullName evidence="1">Uncharacterized protein</fullName>
    </submittedName>
</protein>
<accession>A0A7X9XRQ9</accession>
<comment type="caution">
    <text evidence="1">The sequence shown here is derived from an EMBL/GenBank/DDBJ whole genome shotgun (WGS) entry which is preliminary data.</text>
</comment>
<dbReference type="EMBL" id="JABAGD010000056">
    <property type="protein sequence ID" value="NMF07321.1"/>
    <property type="molecule type" value="Genomic_DNA"/>
</dbReference>
<gene>
    <name evidence="1" type="ORF">HF849_21770</name>
</gene>
<evidence type="ECO:0000313" key="1">
    <source>
        <dbReference type="EMBL" id="NMF07321.1"/>
    </source>
</evidence>
<reference evidence="1 2" key="1">
    <citation type="submission" date="2020-04" db="EMBL/GenBank/DDBJ databases">
        <authorList>
            <person name="Hitch T.C.A."/>
            <person name="Wylensek D."/>
            <person name="Clavel T."/>
        </authorList>
    </citation>
    <scope>NUCLEOTIDE SEQUENCE [LARGE SCALE GENOMIC DNA]</scope>
    <source>
        <strain evidence="1 2">WB01_NA02</strain>
    </source>
</reference>